<dbReference type="InterPro" id="IPR038731">
    <property type="entry name" value="RgtA/B/C-like"/>
</dbReference>
<evidence type="ECO:0000256" key="7">
    <source>
        <dbReference type="ARBA" id="ARBA00023136"/>
    </source>
</evidence>
<feature type="transmembrane region" description="Helical" evidence="9">
    <location>
        <begin position="164"/>
        <end position="182"/>
    </location>
</feature>
<evidence type="ECO:0000256" key="4">
    <source>
        <dbReference type="ARBA" id="ARBA00022679"/>
    </source>
</evidence>
<keyword evidence="4 12" id="KW-0808">Transferase</keyword>
<feature type="transmembrane region" description="Helical" evidence="9">
    <location>
        <begin position="404"/>
        <end position="422"/>
    </location>
</feature>
<evidence type="ECO:0000256" key="1">
    <source>
        <dbReference type="ARBA" id="ARBA00004651"/>
    </source>
</evidence>
<feature type="transmembrane region" description="Helical" evidence="9">
    <location>
        <begin position="377"/>
        <end position="397"/>
    </location>
</feature>
<dbReference type="RefSeq" id="WP_378373690.1">
    <property type="nucleotide sequence ID" value="NZ_JBHMAS010000002.1"/>
</dbReference>
<feature type="domain" description="Glycosyltransferase RgtA/B/C/D-like" evidence="10">
    <location>
        <begin position="89"/>
        <end position="250"/>
    </location>
</feature>
<evidence type="ECO:0000256" key="6">
    <source>
        <dbReference type="ARBA" id="ARBA00022989"/>
    </source>
</evidence>
<feature type="transmembrane region" description="Helical" evidence="9">
    <location>
        <begin position="322"/>
        <end position="341"/>
    </location>
</feature>
<evidence type="ECO:0000256" key="8">
    <source>
        <dbReference type="SAM" id="MobiDB-lite"/>
    </source>
</evidence>
<dbReference type="GO" id="GO:0016757">
    <property type="term" value="F:glycosyltransferase activity"/>
    <property type="evidence" value="ECO:0007669"/>
    <property type="project" value="UniProtKB-KW"/>
</dbReference>
<feature type="transmembrane region" description="Helical" evidence="9">
    <location>
        <begin position="32"/>
        <end position="49"/>
    </location>
</feature>
<dbReference type="PANTHER" id="PTHR33908">
    <property type="entry name" value="MANNOSYLTRANSFERASE YKCB-RELATED"/>
    <property type="match status" value="1"/>
</dbReference>
<evidence type="ECO:0000256" key="3">
    <source>
        <dbReference type="ARBA" id="ARBA00022676"/>
    </source>
</evidence>
<feature type="transmembrane region" description="Helical" evidence="9">
    <location>
        <begin position="138"/>
        <end position="158"/>
    </location>
</feature>
<proteinExistence type="predicted"/>
<keyword evidence="6 9" id="KW-1133">Transmembrane helix</keyword>
<keyword evidence="7 9" id="KW-0472">Membrane</keyword>
<comment type="subcellular location">
    <subcellularLocation>
        <location evidence="1">Cell membrane</location>
        <topology evidence="1">Multi-pass membrane protein</topology>
    </subcellularLocation>
</comment>
<keyword evidence="3 12" id="KW-0328">Glycosyltransferase</keyword>
<keyword evidence="2" id="KW-1003">Cell membrane</keyword>
<dbReference type="PANTHER" id="PTHR33908:SF3">
    <property type="entry name" value="UNDECAPRENYL PHOSPHATE-ALPHA-4-AMINO-4-DEOXY-L-ARABINOSE ARABINOSYL TRANSFERASE"/>
    <property type="match status" value="1"/>
</dbReference>
<accession>A0ABV5X719</accession>
<name>A0ABV5X719_9NOCA</name>
<dbReference type="InterPro" id="IPR050297">
    <property type="entry name" value="LipidA_mod_glycosyltrf_83"/>
</dbReference>
<feature type="region of interest" description="Disordered" evidence="8">
    <location>
        <begin position="497"/>
        <end position="548"/>
    </location>
</feature>
<feature type="region of interest" description="Disordered" evidence="8">
    <location>
        <begin position="1"/>
        <end position="24"/>
    </location>
</feature>
<comment type="caution">
    <text evidence="12">The sequence shown here is derived from an EMBL/GenBank/DDBJ whole genome shotgun (WGS) entry which is preliminary data.</text>
</comment>
<gene>
    <name evidence="12" type="ORF">ACFFQ6_01070</name>
</gene>
<feature type="transmembrane region" description="Helical" evidence="9">
    <location>
        <begin position="434"/>
        <end position="454"/>
    </location>
</feature>
<evidence type="ECO:0000256" key="2">
    <source>
        <dbReference type="ARBA" id="ARBA00022475"/>
    </source>
</evidence>
<dbReference type="Pfam" id="PF13231">
    <property type="entry name" value="PMT_2"/>
    <property type="match status" value="1"/>
</dbReference>
<dbReference type="EC" id="2.4.-.-" evidence="12"/>
<evidence type="ECO:0000256" key="5">
    <source>
        <dbReference type="ARBA" id="ARBA00022692"/>
    </source>
</evidence>
<reference evidence="12 13" key="1">
    <citation type="submission" date="2024-09" db="EMBL/GenBank/DDBJ databases">
        <authorList>
            <person name="Sun Q."/>
            <person name="Mori K."/>
        </authorList>
    </citation>
    <scope>NUCLEOTIDE SEQUENCE [LARGE SCALE GENOMIC DNA]</scope>
    <source>
        <strain evidence="12 13">JCM 11411</strain>
    </source>
</reference>
<feature type="transmembrane region" description="Helical" evidence="9">
    <location>
        <begin position="237"/>
        <end position="258"/>
    </location>
</feature>
<dbReference type="Pfam" id="PF24878">
    <property type="entry name" value="YkcB_C"/>
    <property type="match status" value="1"/>
</dbReference>
<sequence length="660" mass="67797">MTAVLHPAPPHRPATTAHRAEPSPSWFRTRRTGLALAILLAATAVLYLWDLTAGGYANTFYAAAAQAGSQNWKAWFFGSLDTSNFITVDKPPASLWVMGLSGRIFGFSSASLLVPQALMGVGSVALVYGAVKRVASPAAGLVAGAVLAATPAAALIFKFDNPDALLVLLMTLAGYFVVRAMSTAAGRRAAMWTALAGVALGFAFLTKMLQGLMVLPAFGVAYVIAGQTRLRTRLVHLVIGAAAVIVSAGWWVLAVWLWPADSRPYIGGSTNNSVMDLVLGYNGLGRLFGNTGGGMNGGGAGSSFGGSTGLDRLFGSEMGIQISWLIPAALIALVFGLLACGRAPRTDPLRASLILWGGWFLVTGVIFSYMSGTIHPYYTVALAPAVAGMIGTGGYALWAVRARWIGRCGLAAMMLAAGVWSWVLLHRNADWLPILKWILLAGTVVGAILILMGAQDRFRKLAVAGLIIGSLAGITGSASYAIATAATAHGGSIPTAGPTGAVSDSGLGGGGTIGGSPEQRDGEAPPSETTDNLVSSGPEAGGGSESTSELTAMLVNAGTTWSAATNGSQSAATYELASNTAVMAIGGWSSDPAPTLDQFVQYVADGEIHYYIAGGQGGSQRNSQGGDGTSSAIQDWVEANFTSTTVGNSTVYDLTGYVGQ</sequence>
<evidence type="ECO:0000259" key="10">
    <source>
        <dbReference type="Pfam" id="PF13231"/>
    </source>
</evidence>
<evidence type="ECO:0000313" key="13">
    <source>
        <dbReference type="Proteomes" id="UP001589587"/>
    </source>
</evidence>
<feature type="transmembrane region" description="Helical" evidence="9">
    <location>
        <begin position="212"/>
        <end position="230"/>
    </location>
</feature>
<evidence type="ECO:0000259" key="11">
    <source>
        <dbReference type="Pfam" id="PF24878"/>
    </source>
</evidence>
<dbReference type="EMBL" id="JBHMAS010000002">
    <property type="protein sequence ID" value="MFB9778255.1"/>
    <property type="molecule type" value="Genomic_DNA"/>
</dbReference>
<feature type="transmembrane region" description="Helical" evidence="9">
    <location>
        <begin position="104"/>
        <end position="131"/>
    </location>
</feature>
<protein>
    <submittedName>
        <fullName evidence="12">ArnT family glycosyltransferase</fullName>
        <ecNumber evidence="12">2.4.-.-</ecNumber>
    </submittedName>
</protein>
<dbReference type="InterPro" id="IPR056785">
    <property type="entry name" value="YkcA/B-like_C"/>
</dbReference>
<feature type="transmembrane region" description="Helical" evidence="9">
    <location>
        <begin position="461"/>
        <end position="483"/>
    </location>
</feature>
<feature type="domain" description="Putative mannosyltransferase YkcA/B-like C-terminal" evidence="11">
    <location>
        <begin position="556"/>
        <end position="640"/>
    </location>
</feature>
<dbReference type="Proteomes" id="UP001589587">
    <property type="component" value="Unassembled WGS sequence"/>
</dbReference>
<keyword evidence="13" id="KW-1185">Reference proteome</keyword>
<organism evidence="12 13">
    <name type="scientific">Rhodococcus baikonurensis</name>
    <dbReference type="NCBI Taxonomy" id="172041"/>
    <lineage>
        <taxon>Bacteria</taxon>
        <taxon>Bacillati</taxon>
        <taxon>Actinomycetota</taxon>
        <taxon>Actinomycetes</taxon>
        <taxon>Mycobacteriales</taxon>
        <taxon>Nocardiaceae</taxon>
        <taxon>Rhodococcus</taxon>
        <taxon>Rhodococcus erythropolis group</taxon>
    </lineage>
</organism>
<evidence type="ECO:0000313" key="12">
    <source>
        <dbReference type="EMBL" id="MFB9778255.1"/>
    </source>
</evidence>
<feature type="transmembrane region" description="Helical" evidence="9">
    <location>
        <begin position="353"/>
        <end position="371"/>
    </location>
</feature>
<keyword evidence="5 9" id="KW-0812">Transmembrane</keyword>
<evidence type="ECO:0000256" key="9">
    <source>
        <dbReference type="SAM" id="Phobius"/>
    </source>
</evidence>